<name>A0ABR8GNJ7_9CYAN</name>
<evidence type="ECO:0000313" key="1">
    <source>
        <dbReference type="EMBL" id="MBD2604999.1"/>
    </source>
</evidence>
<accession>A0ABR8GNJ7</accession>
<evidence type="ECO:0000313" key="2">
    <source>
        <dbReference type="Proteomes" id="UP000660380"/>
    </source>
</evidence>
<comment type="caution">
    <text evidence="1">The sequence shown here is derived from an EMBL/GenBank/DDBJ whole genome shotgun (WGS) entry which is preliminary data.</text>
</comment>
<dbReference type="Proteomes" id="UP000660380">
    <property type="component" value="Unassembled WGS sequence"/>
</dbReference>
<evidence type="ECO:0008006" key="3">
    <source>
        <dbReference type="Google" id="ProtNLM"/>
    </source>
</evidence>
<protein>
    <recommendedName>
        <fullName evidence="3">PRC-barrel domain-containing protein</fullName>
    </recommendedName>
</protein>
<proteinExistence type="predicted"/>
<dbReference type="EMBL" id="JACJTA010000017">
    <property type="protein sequence ID" value="MBD2604999.1"/>
    <property type="molecule type" value="Genomic_DNA"/>
</dbReference>
<sequence length="102" mass="11266">MKALSKQSMMEYVATEVGEPVIESSIVNRVGFVKDYMIGELGKVFADIGAAEMGIVGEFTGGLIGGTFVRAFTEYPDQGHSLPDKMLIICDRLRLCTFYQYL</sequence>
<gene>
    <name evidence="1" type="ORF">H6G81_10765</name>
</gene>
<reference evidence="1 2" key="1">
    <citation type="journal article" date="2020" name="ISME J.">
        <title>Comparative genomics reveals insights into cyanobacterial evolution and habitat adaptation.</title>
        <authorList>
            <person name="Chen M.Y."/>
            <person name="Teng W.K."/>
            <person name="Zhao L."/>
            <person name="Hu C.X."/>
            <person name="Zhou Y.K."/>
            <person name="Han B.P."/>
            <person name="Song L.R."/>
            <person name="Shu W.S."/>
        </authorList>
    </citation>
    <scope>NUCLEOTIDE SEQUENCE [LARGE SCALE GENOMIC DNA]</scope>
    <source>
        <strain evidence="1 2">FACHB-248</strain>
    </source>
</reference>
<dbReference type="RefSeq" id="WP_029637643.1">
    <property type="nucleotide sequence ID" value="NZ_JACJTA010000017.1"/>
</dbReference>
<organism evidence="1 2">
    <name type="scientific">Scytonema hofmannii FACHB-248</name>
    <dbReference type="NCBI Taxonomy" id="1842502"/>
    <lineage>
        <taxon>Bacteria</taxon>
        <taxon>Bacillati</taxon>
        <taxon>Cyanobacteriota</taxon>
        <taxon>Cyanophyceae</taxon>
        <taxon>Nostocales</taxon>
        <taxon>Scytonemataceae</taxon>
        <taxon>Scytonema</taxon>
    </lineage>
</organism>
<keyword evidence="2" id="KW-1185">Reference proteome</keyword>